<dbReference type="InterPro" id="IPR006311">
    <property type="entry name" value="TAT_signal"/>
</dbReference>
<accession>L9Z1W8</accession>
<dbReference type="PROSITE" id="PS51318">
    <property type="entry name" value="TAT"/>
    <property type="match status" value="1"/>
</dbReference>
<dbReference type="AlphaFoldDB" id="L9Z1W8"/>
<reference evidence="2 3" key="1">
    <citation type="journal article" date="2014" name="PLoS Genet.">
        <title>Phylogenetically driven sequencing of extremely halophilic archaea reveals strategies for static and dynamic osmo-response.</title>
        <authorList>
            <person name="Becker E.A."/>
            <person name="Seitzer P.M."/>
            <person name="Tritt A."/>
            <person name="Larsen D."/>
            <person name="Krusor M."/>
            <person name="Yao A.I."/>
            <person name="Wu D."/>
            <person name="Madern D."/>
            <person name="Eisen J.A."/>
            <person name="Darling A.E."/>
            <person name="Facciotti M.T."/>
        </authorList>
    </citation>
    <scope>NUCLEOTIDE SEQUENCE [LARGE SCALE GENOMIC DNA]</scope>
    <source>
        <strain evidence="2 3">JCM 14663</strain>
    </source>
</reference>
<proteinExistence type="predicted"/>
<gene>
    <name evidence="2" type="ORF">C486_09340</name>
</gene>
<dbReference type="Proteomes" id="UP000011592">
    <property type="component" value="Unassembled WGS sequence"/>
</dbReference>
<name>L9Z1W8_9EURY</name>
<protein>
    <submittedName>
        <fullName evidence="2">SptC</fullName>
    </submittedName>
</protein>
<keyword evidence="3" id="KW-1185">Reference proteome</keyword>
<organism evidence="2 3">
    <name type="scientific">Natrinema gari JCM 14663</name>
    <dbReference type="NCBI Taxonomy" id="1230459"/>
    <lineage>
        <taxon>Archaea</taxon>
        <taxon>Methanobacteriati</taxon>
        <taxon>Methanobacteriota</taxon>
        <taxon>Stenosarchaea group</taxon>
        <taxon>Halobacteria</taxon>
        <taxon>Halobacteriales</taxon>
        <taxon>Natrialbaceae</taxon>
        <taxon>Natrinema</taxon>
    </lineage>
</organism>
<feature type="non-terminal residue" evidence="2">
    <location>
        <position position="133"/>
    </location>
</feature>
<evidence type="ECO:0000256" key="1">
    <source>
        <dbReference type="SAM" id="MobiDB-lite"/>
    </source>
</evidence>
<dbReference type="EMBL" id="AOIJ01000049">
    <property type="protein sequence ID" value="ELY79906.1"/>
    <property type="molecule type" value="Genomic_DNA"/>
</dbReference>
<evidence type="ECO:0000313" key="3">
    <source>
        <dbReference type="Proteomes" id="UP000011592"/>
    </source>
</evidence>
<sequence length="133" mass="14017">MTNNNGRDSPGRRDVLRSLGAIGSITALGGLTAAQPGRDPGPKPNELLVSTAPTTSTVSVQRTVTNQLPADASIVHRNETLGYFAVEVPEAASAQSGSSVARSLERTDGVDFVEENGTYYAFDPVETEQRTPD</sequence>
<evidence type="ECO:0000313" key="2">
    <source>
        <dbReference type="EMBL" id="ELY79906.1"/>
    </source>
</evidence>
<comment type="caution">
    <text evidence="2">The sequence shown here is derived from an EMBL/GenBank/DDBJ whole genome shotgun (WGS) entry which is preliminary data.</text>
</comment>
<feature type="region of interest" description="Disordered" evidence="1">
    <location>
        <begin position="29"/>
        <end position="55"/>
    </location>
</feature>